<dbReference type="InterPro" id="IPR029044">
    <property type="entry name" value="Nucleotide-diphossugar_trans"/>
</dbReference>
<feature type="transmembrane region" description="Helical" evidence="4">
    <location>
        <begin position="303"/>
        <end position="323"/>
    </location>
</feature>
<dbReference type="Gene3D" id="3.90.550.10">
    <property type="entry name" value="Spore Coat Polysaccharide Biosynthesis Protein SpsA, Chain A"/>
    <property type="match status" value="1"/>
</dbReference>
<gene>
    <name evidence="6" type="ORF">KK488_04365</name>
</gene>
<dbReference type="Proteomes" id="UP001138757">
    <property type="component" value="Unassembled WGS sequence"/>
</dbReference>
<feature type="transmembrane region" description="Helical" evidence="4">
    <location>
        <begin position="191"/>
        <end position="212"/>
    </location>
</feature>
<keyword evidence="7" id="KW-1185">Reference proteome</keyword>
<evidence type="ECO:0000313" key="6">
    <source>
        <dbReference type="EMBL" id="MBT2186174.1"/>
    </source>
</evidence>
<dbReference type="PANTHER" id="PTHR43630">
    <property type="entry name" value="POLY-BETA-1,6-N-ACETYL-D-GLUCOSAMINE SYNTHASE"/>
    <property type="match status" value="1"/>
</dbReference>
<dbReference type="GO" id="GO:0016757">
    <property type="term" value="F:glycosyltransferase activity"/>
    <property type="evidence" value="ECO:0007669"/>
    <property type="project" value="UniProtKB-KW"/>
</dbReference>
<dbReference type="PANTHER" id="PTHR43630:SF1">
    <property type="entry name" value="POLY-BETA-1,6-N-ACETYL-D-GLUCOSAMINE SYNTHASE"/>
    <property type="match status" value="1"/>
</dbReference>
<keyword evidence="4" id="KW-0472">Membrane</keyword>
<dbReference type="RefSeq" id="WP_214621905.1">
    <property type="nucleotide sequence ID" value="NZ_JAHGAW010000002.1"/>
</dbReference>
<feature type="domain" description="Glycosyltransferase 2-like" evidence="5">
    <location>
        <begin position="49"/>
        <end position="156"/>
    </location>
</feature>
<dbReference type="Pfam" id="PF00535">
    <property type="entry name" value="Glycos_transf_2"/>
    <property type="match status" value="1"/>
</dbReference>
<evidence type="ECO:0000259" key="5">
    <source>
        <dbReference type="Pfam" id="PF00535"/>
    </source>
</evidence>
<dbReference type="InterPro" id="IPR001173">
    <property type="entry name" value="Glyco_trans_2-like"/>
</dbReference>
<evidence type="ECO:0000256" key="2">
    <source>
        <dbReference type="ARBA" id="ARBA00022676"/>
    </source>
</evidence>
<feature type="transmembrane region" description="Helical" evidence="4">
    <location>
        <begin position="6"/>
        <end position="31"/>
    </location>
</feature>
<evidence type="ECO:0000313" key="7">
    <source>
        <dbReference type="Proteomes" id="UP001138757"/>
    </source>
</evidence>
<comment type="similarity">
    <text evidence="1">Belongs to the glycosyltransferase 2 family.</text>
</comment>
<reference evidence="6" key="1">
    <citation type="submission" date="2021-05" db="EMBL/GenBank/DDBJ databases">
        <title>Genome of Sphingobium sp. strain.</title>
        <authorList>
            <person name="Fan R."/>
        </authorList>
    </citation>
    <scope>NUCLEOTIDE SEQUENCE</scope>
    <source>
        <strain evidence="6">H33</strain>
    </source>
</reference>
<evidence type="ECO:0000256" key="4">
    <source>
        <dbReference type="SAM" id="Phobius"/>
    </source>
</evidence>
<proteinExistence type="inferred from homology"/>
<keyword evidence="4" id="KW-0812">Transmembrane</keyword>
<dbReference type="EMBL" id="JAHGAW010000002">
    <property type="protein sequence ID" value="MBT2186174.1"/>
    <property type="molecule type" value="Genomic_DNA"/>
</dbReference>
<protein>
    <submittedName>
        <fullName evidence="6">Glycosyltransferase</fullName>
        <ecNumber evidence="6">2.4.-.-</ecNumber>
    </submittedName>
</protein>
<accession>A0A9X1DA32</accession>
<sequence>MILDSLAWALFVIPAVLLATLGVELLLGVLAPNRGRPAARSRTVHSAAILMPAHDEAGGIVKTIARLQPALDETIRLVVIADNCSDDTAAIARTAGATVLERRDTRNRGKGHALAFGRDWLRNAPPECLVVLDADCEIAAEDLRLLIETAVEKQRPVQSCYLLRSRADDGPMTQISNFAFLIKNRVRPRGATLLGAPATLGGTGMAFPWALIEKAPLATSHLVEDLVLGIDFARQGSPPLYLGQAFTWSDAASRQDTLTQRTRWEHGYIQTALKHGLPLALGNLARLRLSQAWFGLSLLVPPLALLVTLGLVVLAATTLLALLGACAMPALLLAAEFVIVAALLVLAWLRDGQATVSAATLARIPLYILWKIPVYLRLVRKRETQWVRTKRKGED</sequence>
<evidence type="ECO:0000256" key="3">
    <source>
        <dbReference type="ARBA" id="ARBA00022679"/>
    </source>
</evidence>
<comment type="caution">
    <text evidence="6">The sequence shown here is derived from an EMBL/GenBank/DDBJ whole genome shotgun (WGS) entry which is preliminary data.</text>
</comment>
<organism evidence="6 7">
    <name type="scientific">Sphingobium nicotianae</name>
    <dbReference type="NCBI Taxonomy" id="2782607"/>
    <lineage>
        <taxon>Bacteria</taxon>
        <taxon>Pseudomonadati</taxon>
        <taxon>Pseudomonadota</taxon>
        <taxon>Alphaproteobacteria</taxon>
        <taxon>Sphingomonadales</taxon>
        <taxon>Sphingomonadaceae</taxon>
        <taxon>Sphingobium</taxon>
    </lineage>
</organism>
<dbReference type="CDD" id="cd06438">
    <property type="entry name" value="EpsO_like"/>
    <property type="match status" value="1"/>
</dbReference>
<dbReference type="EC" id="2.4.-.-" evidence="6"/>
<evidence type="ECO:0000256" key="1">
    <source>
        <dbReference type="ARBA" id="ARBA00006739"/>
    </source>
</evidence>
<name>A0A9X1DA32_9SPHN</name>
<feature type="transmembrane region" description="Helical" evidence="4">
    <location>
        <begin position="330"/>
        <end position="349"/>
    </location>
</feature>
<keyword evidence="4" id="KW-1133">Transmembrane helix</keyword>
<feature type="transmembrane region" description="Helical" evidence="4">
    <location>
        <begin position="355"/>
        <end position="376"/>
    </location>
</feature>
<keyword evidence="2 6" id="KW-0328">Glycosyltransferase</keyword>
<keyword evidence="3 6" id="KW-0808">Transferase</keyword>
<dbReference type="SUPFAM" id="SSF53448">
    <property type="entry name" value="Nucleotide-diphospho-sugar transferases"/>
    <property type="match status" value="1"/>
</dbReference>
<dbReference type="AlphaFoldDB" id="A0A9X1DA32"/>